<dbReference type="GO" id="GO:0005789">
    <property type="term" value="C:endoplasmic reticulum membrane"/>
    <property type="evidence" value="ECO:0007669"/>
    <property type="project" value="TreeGrafter"/>
</dbReference>
<accession>A0A183B183</accession>
<keyword evidence="4" id="KW-1185">Reference proteome</keyword>
<dbReference type="InterPro" id="IPR051512">
    <property type="entry name" value="Inactive_Rhomboid"/>
</dbReference>
<dbReference type="Proteomes" id="UP000272942">
    <property type="component" value="Unassembled WGS sequence"/>
</dbReference>
<evidence type="ECO:0000313" key="5">
    <source>
        <dbReference type="WBParaSite" id="ECPE_0001300601-mRNA-1"/>
    </source>
</evidence>
<dbReference type="WBParaSite" id="ECPE_0001300601-mRNA-1">
    <property type="protein sequence ID" value="ECPE_0001300601-mRNA-1"/>
    <property type="gene ID" value="ECPE_0001300601"/>
</dbReference>
<dbReference type="PANTHER" id="PTHR45965">
    <property type="entry name" value="INACTIVE RHOMBOID PROTEIN"/>
    <property type="match status" value="1"/>
</dbReference>
<proteinExistence type="inferred from homology"/>
<name>A0A183B183_9TREM</name>
<keyword evidence="2" id="KW-0472">Membrane</keyword>
<comment type="similarity">
    <text evidence="1">Belongs to the peptidase S54 family.</text>
</comment>
<dbReference type="AlphaFoldDB" id="A0A183B183"/>
<feature type="transmembrane region" description="Helical" evidence="2">
    <location>
        <begin position="174"/>
        <end position="201"/>
    </location>
</feature>
<keyword evidence="2" id="KW-1133">Transmembrane helix</keyword>
<keyword evidence="2" id="KW-0812">Transmembrane</keyword>
<dbReference type="GO" id="GO:0050708">
    <property type="term" value="P:regulation of protein secretion"/>
    <property type="evidence" value="ECO:0007669"/>
    <property type="project" value="TreeGrafter"/>
</dbReference>
<organism evidence="5">
    <name type="scientific">Echinostoma caproni</name>
    <dbReference type="NCBI Taxonomy" id="27848"/>
    <lineage>
        <taxon>Eukaryota</taxon>
        <taxon>Metazoa</taxon>
        <taxon>Spiralia</taxon>
        <taxon>Lophotrochozoa</taxon>
        <taxon>Platyhelminthes</taxon>
        <taxon>Trematoda</taxon>
        <taxon>Digenea</taxon>
        <taxon>Plagiorchiida</taxon>
        <taxon>Echinostomata</taxon>
        <taxon>Echinostomatoidea</taxon>
        <taxon>Echinostomatidae</taxon>
        <taxon>Echinostoma</taxon>
    </lineage>
</organism>
<protein>
    <submittedName>
        <fullName evidence="3 5">Uncharacterized protein</fullName>
    </submittedName>
</protein>
<reference evidence="5" key="1">
    <citation type="submission" date="2016-06" db="UniProtKB">
        <authorList>
            <consortium name="WormBaseParasite"/>
        </authorList>
    </citation>
    <scope>IDENTIFICATION</scope>
</reference>
<evidence type="ECO:0000256" key="1">
    <source>
        <dbReference type="ARBA" id="ARBA00009045"/>
    </source>
</evidence>
<dbReference type="PANTHER" id="PTHR45965:SF3">
    <property type="entry name" value="INACTIVE RHOMBOID PROTEIN 1"/>
    <property type="match status" value="1"/>
</dbReference>
<dbReference type="GO" id="GO:0042058">
    <property type="term" value="P:regulation of epidermal growth factor receptor signaling pathway"/>
    <property type="evidence" value="ECO:0007669"/>
    <property type="project" value="TreeGrafter"/>
</dbReference>
<gene>
    <name evidence="3" type="ORF">ECPE_LOCUS12968</name>
</gene>
<dbReference type="OrthoDB" id="2146116at2759"/>
<reference evidence="3 4" key="2">
    <citation type="submission" date="2018-11" db="EMBL/GenBank/DDBJ databases">
        <authorList>
            <consortium name="Pathogen Informatics"/>
        </authorList>
    </citation>
    <scope>NUCLEOTIDE SEQUENCE [LARGE SCALE GENOMIC DNA]</scope>
    <source>
        <strain evidence="3 4">Egypt</strain>
    </source>
</reference>
<evidence type="ECO:0000313" key="4">
    <source>
        <dbReference type="Proteomes" id="UP000272942"/>
    </source>
</evidence>
<sequence>MVHDNVLCTISVKVSPLSVTEVYSAFFSAFTHWGNLPCFASYNALGALGSHFWMNIFRTFRSSSASLSSIQVCSAQTSKQNMSNTKFPKLINCPFHSVKVKVSPCTDHLTDLSSWRAYSLLCRSTRLRSVFTAACKWIHECYKTPSSLITFQFVCDKTFDGPLFLTTFHSHRPIISYALCAIYLVVFCLSLLFTSLAPIGFVERRVVTTTRVPMPNLTTTYQLCWRDQTNLWVGPRPIDLIRFGASYAPCMREQIEQEKSISGCCILADGRACFQSTRDSCPQSFSMWLRGNNMEAHRHKVSEKSIQYSTAQEETTEQQNRKNAGPICGLDPEFCLQPSPDDERWSTADVTQWPRPKHEVLMATPLHMRCNVIGHPCCRGARGRCMITTREHCAAIRGTYHPEAALCSQVECYPCYHLLIHRIKHDTFLTGNSHSTFSLYICGCVCAMHEPKCNNKPLSALHAWIPTVTE</sequence>
<evidence type="ECO:0000256" key="2">
    <source>
        <dbReference type="SAM" id="Phobius"/>
    </source>
</evidence>
<dbReference type="EMBL" id="UZAN01054015">
    <property type="protein sequence ID" value="VDP90240.1"/>
    <property type="molecule type" value="Genomic_DNA"/>
</dbReference>
<evidence type="ECO:0000313" key="3">
    <source>
        <dbReference type="EMBL" id="VDP90240.1"/>
    </source>
</evidence>